<name>A0A218WIC7_PUNGR</name>
<dbReference type="EMBL" id="MTKT01004293">
    <property type="protein sequence ID" value="OWM72258.1"/>
    <property type="molecule type" value="Genomic_DNA"/>
</dbReference>
<organism evidence="2 3">
    <name type="scientific">Punica granatum</name>
    <name type="common">Pomegranate</name>
    <dbReference type="NCBI Taxonomy" id="22663"/>
    <lineage>
        <taxon>Eukaryota</taxon>
        <taxon>Viridiplantae</taxon>
        <taxon>Streptophyta</taxon>
        <taxon>Embryophyta</taxon>
        <taxon>Tracheophyta</taxon>
        <taxon>Spermatophyta</taxon>
        <taxon>Magnoliopsida</taxon>
        <taxon>eudicotyledons</taxon>
        <taxon>Gunneridae</taxon>
        <taxon>Pentapetalae</taxon>
        <taxon>rosids</taxon>
        <taxon>malvids</taxon>
        <taxon>Myrtales</taxon>
        <taxon>Lythraceae</taxon>
        <taxon>Punica</taxon>
    </lineage>
</organism>
<protein>
    <submittedName>
        <fullName evidence="2">Uncharacterized protein</fullName>
    </submittedName>
</protein>
<reference evidence="3" key="1">
    <citation type="journal article" date="2017" name="Plant J.">
        <title>The pomegranate (Punica granatum L.) genome and the genomics of punicalagin biosynthesis.</title>
        <authorList>
            <person name="Qin G."/>
            <person name="Xu C."/>
            <person name="Ming R."/>
            <person name="Tang H."/>
            <person name="Guyot R."/>
            <person name="Kramer E.M."/>
            <person name="Hu Y."/>
            <person name="Yi X."/>
            <person name="Qi Y."/>
            <person name="Xu X."/>
            <person name="Gao Z."/>
            <person name="Pan H."/>
            <person name="Jian J."/>
            <person name="Tian Y."/>
            <person name="Yue Z."/>
            <person name="Xu Y."/>
        </authorList>
    </citation>
    <scope>NUCLEOTIDE SEQUENCE [LARGE SCALE GENOMIC DNA]</scope>
    <source>
        <strain evidence="3">cv. Dabenzi</strain>
    </source>
</reference>
<comment type="caution">
    <text evidence="2">The sequence shown here is derived from an EMBL/GenBank/DDBJ whole genome shotgun (WGS) entry which is preliminary data.</text>
</comment>
<feature type="compositionally biased region" description="Basic and acidic residues" evidence="1">
    <location>
        <begin position="53"/>
        <end position="65"/>
    </location>
</feature>
<accession>A0A218WIC7</accession>
<feature type="region of interest" description="Disordered" evidence="1">
    <location>
        <begin position="15"/>
        <end position="65"/>
    </location>
</feature>
<dbReference type="AlphaFoldDB" id="A0A218WIC7"/>
<evidence type="ECO:0000313" key="2">
    <source>
        <dbReference type="EMBL" id="OWM72258.1"/>
    </source>
</evidence>
<gene>
    <name evidence="2" type="ORF">CDL15_Pgr018143</name>
</gene>
<evidence type="ECO:0000313" key="3">
    <source>
        <dbReference type="Proteomes" id="UP000197138"/>
    </source>
</evidence>
<sequence>MKEAKLSLSVLPCEARQSRGLGRGRGRQTRSIDVVSGTRGKGNGSGLTEEELPVGREEKENERRKEAVFLGGGGRAWGNRQRVQPI</sequence>
<evidence type="ECO:0000256" key="1">
    <source>
        <dbReference type="SAM" id="MobiDB-lite"/>
    </source>
</evidence>
<proteinExistence type="predicted"/>
<dbReference type="Proteomes" id="UP000197138">
    <property type="component" value="Unassembled WGS sequence"/>
</dbReference>